<name>A0AAV7JHI2_9METZ</name>
<evidence type="ECO:0008006" key="4">
    <source>
        <dbReference type="Google" id="ProtNLM"/>
    </source>
</evidence>
<dbReference type="AlphaFoldDB" id="A0AAV7JHI2"/>
<evidence type="ECO:0000313" key="2">
    <source>
        <dbReference type="EMBL" id="KAI6647936.1"/>
    </source>
</evidence>
<reference evidence="2 3" key="1">
    <citation type="journal article" date="2023" name="BMC Biol.">
        <title>The compact genome of the sponge Oopsacas minuta (Hexactinellida) is lacking key metazoan core genes.</title>
        <authorList>
            <person name="Santini S."/>
            <person name="Schenkelaars Q."/>
            <person name="Jourda C."/>
            <person name="Duchesne M."/>
            <person name="Belahbib H."/>
            <person name="Rocher C."/>
            <person name="Selva M."/>
            <person name="Riesgo A."/>
            <person name="Vervoort M."/>
            <person name="Leys S.P."/>
            <person name="Kodjabachian L."/>
            <person name="Le Bivic A."/>
            <person name="Borchiellini C."/>
            <person name="Claverie J.M."/>
            <person name="Renard E."/>
        </authorList>
    </citation>
    <scope>NUCLEOTIDE SEQUENCE [LARGE SCALE GENOMIC DNA]</scope>
    <source>
        <strain evidence="2">SPO-2</strain>
    </source>
</reference>
<dbReference type="InterPro" id="IPR036647">
    <property type="entry name" value="GTF2I-like_rpt_sf"/>
</dbReference>
<dbReference type="Gene3D" id="1.10.10.60">
    <property type="entry name" value="Homeodomain-like"/>
    <property type="match status" value="1"/>
</dbReference>
<evidence type="ECO:0000256" key="1">
    <source>
        <dbReference type="SAM" id="MobiDB-lite"/>
    </source>
</evidence>
<dbReference type="Proteomes" id="UP001165289">
    <property type="component" value="Unassembled WGS sequence"/>
</dbReference>
<dbReference type="Gene3D" id="3.90.1460.10">
    <property type="entry name" value="GTF2I-like"/>
    <property type="match status" value="1"/>
</dbReference>
<comment type="caution">
    <text evidence="2">The sequence shown here is derived from an EMBL/GenBank/DDBJ whole genome shotgun (WGS) entry which is preliminary data.</text>
</comment>
<accession>A0AAV7JHI2</accession>
<feature type="compositionally biased region" description="Low complexity" evidence="1">
    <location>
        <begin position="86"/>
        <end position="100"/>
    </location>
</feature>
<protein>
    <recommendedName>
        <fullName evidence="4">Homeobox domain-containing protein</fullName>
    </recommendedName>
</protein>
<organism evidence="2 3">
    <name type="scientific">Oopsacas minuta</name>
    <dbReference type="NCBI Taxonomy" id="111878"/>
    <lineage>
        <taxon>Eukaryota</taxon>
        <taxon>Metazoa</taxon>
        <taxon>Porifera</taxon>
        <taxon>Hexactinellida</taxon>
        <taxon>Hexasterophora</taxon>
        <taxon>Lyssacinosida</taxon>
        <taxon>Leucopsacidae</taxon>
        <taxon>Oopsacas</taxon>
    </lineage>
</organism>
<dbReference type="SUPFAM" id="SSF117773">
    <property type="entry name" value="GTF2I-like repeat"/>
    <property type="match status" value="1"/>
</dbReference>
<sequence>MEHTRDEQLIFSQANGQNMDQSNSIELQNNFSNGVCNGNALHLDMETEHSDGSDQSSSPSQNSESPFPCIPDTPDVDVDNDNTHQLSSMSSDCMDPCSSPLQEGESLNLHETILDMDRRKLQRPNSYTPEQRNLLLKYFDDYKMNSTHRKNMQLIEQCAQELTIPVPKVKNWIGAEAVRRKKKLGLLPKAKMYQPSMHAPQINNIVLTPNKTMKRQRSTPISKPIPQAGYQLVYAASEKQITEANGHDYSKFAMKQYSTADMIKPIPNTVFAKTIPHGVNPAIGQFEMGLEETNVLTPQTVIKQTQRLVNYQLDVDDPQQMLTAIQELYQYLEQQGFEGYGVLVNTKQIQTHLVSTHKGLSYHQSQVRAGKPLENPFMGYIFSENESTDKPATPVTSPDNSVEMNLRRKVEIEFALKYKQCTGKTDIPYDNLSEMDIMIAGMPSNIEFNAPHLYNKYQLEQLAQALPQIFFLRPQDTHEETVIKTEPDSISSYNYIQTVPTALLPNGHIIQPTLLKL</sequence>
<keyword evidence="3" id="KW-1185">Reference proteome</keyword>
<proteinExistence type="predicted"/>
<feature type="region of interest" description="Disordered" evidence="1">
    <location>
        <begin position="47"/>
        <end position="100"/>
    </location>
</feature>
<dbReference type="EMBL" id="JAKMXF010000335">
    <property type="protein sequence ID" value="KAI6647936.1"/>
    <property type="molecule type" value="Genomic_DNA"/>
</dbReference>
<feature type="compositionally biased region" description="Low complexity" evidence="1">
    <location>
        <begin position="53"/>
        <end position="66"/>
    </location>
</feature>
<gene>
    <name evidence="2" type="ORF">LOD99_8396</name>
</gene>
<evidence type="ECO:0000313" key="3">
    <source>
        <dbReference type="Proteomes" id="UP001165289"/>
    </source>
</evidence>